<dbReference type="SMART" id="SM00061">
    <property type="entry name" value="MATH"/>
    <property type="match status" value="1"/>
</dbReference>
<dbReference type="Proteomes" id="UP000030748">
    <property type="component" value="Unassembled WGS sequence"/>
</dbReference>
<dbReference type="SUPFAM" id="SSF49599">
    <property type="entry name" value="TRAF domain-like"/>
    <property type="match status" value="2"/>
</dbReference>
<feature type="domain" description="MATH" evidence="1">
    <location>
        <begin position="9"/>
        <end position="138"/>
    </location>
</feature>
<proteinExistence type="predicted"/>
<name>A0A022PWH0_ERYGU</name>
<dbReference type="PANTHER" id="PTHR46162">
    <property type="entry name" value="TRAF-LIKE FAMILY PROTEIN"/>
    <property type="match status" value="1"/>
</dbReference>
<feature type="non-terminal residue" evidence="2">
    <location>
        <position position="1"/>
    </location>
</feature>
<organism evidence="2 3">
    <name type="scientific">Erythranthe guttata</name>
    <name type="common">Yellow monkey flower</name>
    <name type="synonym">Mimulus guttatus</name>
    <dbReference type="NCBI Taxonomy" id="4155"/>
    <lineage>
        <taxon>Eukaryota</taxon>
        <taxon>Viridiplantae</taxon>
        <taxon>Streptophyta</taxon>
        <taxon>Embryophyta</taxon>
        <taxon>Tracheophyta</taxon>
        <taxon>Spermatophyta</taxon>
        <taxon>Magnoliopsida</taxon>
        <taxon>eudicotyledons</taxon>
        <taxon>Gunneridae</taxon>
        <taxon>Pentapetalae</taxon>
        <taxon>asterids</taxon>
        <taxon>lamiids</taxon>
        <taxon>Lamiales</taxon>
        <taxon>Phrymaceae</taxon>
        <taxon>Erythranthe</taxon>
    </lineage>
</organism>
<dbReference type="InterPro" id="IPR008974">
    <property type="entry name" value="TRAF-like"/>
</dbReference>
<dbReference type="Pfam" id="PF22486">
    <property type="entry name" value="MATH_2"/>
    <property type="match status" value="2"/>
</dbReference>
<sequence>LTAEIRHVSPHFLTKIESFSLLSEYGIEKYETRVFESGDYKWRLIIYPDGNESQDKGNHVSVYLAMADTSSLPVDWEIDAIFSIFLYNQISDKYLCYRVSFNETKFMWGFPKLISKKKLRDQSNGYLVHDTLVLGAEVFVCKRQQRVTESVTLHRPTKSPQKREWKIEGFSKLGNDPWFSEEFTIISLDWYSSLSIIFVKYFTCLSYSYFKFIFFQLRKMRLYPNGYQSSKGRAMSMFLTCVSAKHFDAHTKVKVRFIVSVKGGSNSDARYNTENCKLSWGQLEFIEHDELQGFIVDDCFTLEVNICVQLIVL</sequence>
<protein>
    <recommendedName>
        <fullName evidence="1">MATH domain-containing protein</fullName>
    </recommendedName>
</protein>
<dbReference type="PANTHER" id="PTHR46162:SF20">
    <property type="entry name" value="UBIQUITIN CARBOXYL-TERMINAL HYDROLASE 7-LIKE ISOFORM X1"/>
    <property type="match status" value="1"/>
</dbReference>
<dbReference type="CDD" id="cd00121">
    <property type="entry name" value="MATH"/>
    <property type="match status" value="2"/>
</dbReference>
<keyword evidence="3" id="KW-1185">Reference proteome</keyword>
<accession>A0A022PWH0</accession>
<evidence type="ECO:0000313" key="2">
    <source>
        <dbReference type="EMBL" id="EYU18580.1"/>
    </source>
</evidence>
<evidence type="ECO:0000259" key="1">
    <source>
        <dbReference type="PROSITE" id="PS50144"/>
    </source>
</evidence>
<feature type="domain" description="MATH" evidence="1">
    <location>
        <begin position="160"/>
        <end position="306"/>
    </location>
</feature>
<evidence type="ECO:0000313" key="3">
    <source>
        <dbReference type="Proteomes" id="UP000030748"/>
    </source>
</evidence>
<reference evidence="2 3" key="1">
    <citation type="journal article" date="2013" name="Proc. Natl. Acad. Sci. U.S.A.">
        <title>Fine-scale variation in meiotic recombination in Mimulus inferred from population shotgun sequencing.</title>
        <authorList>
            <person name="Hellsten U."/>
            <person name="Wright K.M."/>
            <person name="Jenkins J."/>
            <person name="Shu S."/>
            <person name="Yuan Y."/>
            <person name="Wessler S.R."/>
            <person name="Schmutz J."/>
            <person name="Willis J.H."/>
            <person name="Rokhsar D.S."/>
        </authorList>
    </citation>
    <scope>NUCLEOTIDE SEQUENCE [LARGE SCALE GENOMIC DNA]</scope>
    <source>
        <strain evidence="3">cv. DUN x IM62</strain>
    </source>
</reference>
<gene>
    <name evidence="2" type="ORF">MIMGU_mgv1a025984mg</name>
</gene>
<dbReference type="InterPro" id="IPR002083">
    <property type="entry name" value="MATH/TRAF_dom"/>
</dbReference>
<dbReference type="Gene3D" id="2.60.210.10">
    <property type="entry name" value="Apoptosis, Tumor Necrosis Factor Receptor Associated Protein 2, Chain A"/>
    <property type="match status" value="2"/>
</dbReference>
<dbReference type="AlphaFoldDB" id="A0A022PWH0"/>
<dbReference type="PROSITE" id="PS50144">
    <property type="entry name" value="MATH"/>
    <property type="match status" value="2"/>
</dbReference>
<dbReference type="EMBL" id="KI632325">
    <property type="protein sequence ID" value="EYU18580.1"/>
    <property type="molecule type" value="Genomic_DNA"/>
</dbReference>